<dbReference type="OrthoDB" id="9807458at2"/>
<dbReference type="RefSeq" id="WP_091346701.1">
    <property type="nucleotide sequence ID" value="NZ_FMAQ01000002.1"/>
</dbReference>
<organism evidence="1 2">
    <name type="scientific">Gilliamella bombicola</name>
    <dbReference type="NCBI Taxonomy" id="1798182"/>
    <lineage>
        <taxon>Bacteria</taxon>
        <taxon>Pseudomonadati</taxon>
        <taxon>Pseudomonadota</taxon>
        <taxon>Gammaproteobacteria</taxon>
        <taxon>Orbales</taxon>
        <taxon>Orbaceae</taxon>
        <taxon>Gilliamella</taxon>
    </lineage>
</organism>
<evidence type="ECO:0000313" key="2">
    <source>
        <dbReference type="Proteomes" id="UP000199670"/>
    </source>
</evidence>
<proteinExistence type="predicted"/>
<sequence>MNKIIGLSSITLLSLVLMGCGDSNTEKFEDFAKDAVKDKKQLVVFYDIKNNKNYNYSYYQFIGESTSSKIDQFLSSPMIKDCSISKEKMNEVALSNDSITFTCAYSYKDVLTNMDTPPDKKVKIKIVGEKSSDNQSILDMNDINFLLNFKDNTVYNKSVDEITGNVKSTLIEGLKQTCKISDDKQVYDDCLSPHSRLKITGL</sequence>
<dbReference type="STRING" id="1798182.GA0061081_10242"/>
<accession>A0A1C3ZPQ9</accession>
<protein>
    <recommendedName>
        <fullName evidence="3">Lipoprotein</fullName>
    </recommendedName>
</protein>
<evidence type="ECO:0000313" key="1">
    <source>
        <dbReference type="EMBL" id="SCB84358.1"/>
    </source>
</evidence>
<dbReference type="EMBL" id="FMAQ01000002">
    <property type="protein sequence ID" value="SCB84358.1"/>
    <property type="molecule type" value="Genomic_DNA"/>
</dbReference>
<name>A0A1C3ZPQ9_9GAMM</name>
<gene>
    <name evidence="1" type="ORF">GA0061081_10242</name>
</gene>
<reference evidence="2" key="1">
    <citation type="submission" date="2016-08" db="EMBL/GenBank/DDBJ databases">
        <authorList>
            <person name="Varghese N."/>
            <person name="Submissions Spin"/>
        </authorList>
    </citation>
    <scope>NUCLEOTIDE SEQUENCE [LARGE SCALE GENOMIC DNA]</scope>
    <source>
        <strain evidence="2">R-53248</strain>
    </source>
</reference>
<dbReference type="PROSITE" id="PS51257">
    <property type="entry name" value="PROKAR_LIPOPROTEIN"/>
    <property type="match status" value="1"/>
</dbReference>
<evidence type="ECO:0008006" key="3">
    <source>
        <dbReference type="Google" id="ProtNLM"/>
    </source>
</evidence>
<keyword evidence="2" id="KW-1185">Reference proteome</keyword>
<dbReference type="AlphaFoldDB" id="A0A1C3ZPQ9"/>
<dbReference type="Proteomes" id="UP000199670">
    <property type="component" value="Unassembled WGS sequence"/>
</dbReference>